<dbReference type="Pfam" id="PF21269">
    <property type="entry name" value="TreT_GT1"/>
    <property type="match status" value="1"/>
</dbReference>
<proteinExistence type="inferred from homology"/>
<evidence type="ECO:0000259" key="7">
    <source>
        <dbReference type="Pfam" id="PF00534"/>
    </source>
</evidence>
<name>A0A168QY49_ABSGL</name>
<comment type="similarity">
    <text evidence="1">Belongs to the glycosyltransferase group 1 family. Glycosyltransferase 4 subfamily.</text>
</comment>
<evidence type="ECO:0000313" key="10">
    <source>
        <dbReference type="Proteomes" id="UP000078561"/>
    </source>
</evidence>
<dbReference type="Gene3D" id="3.40.50.2000">
    <property type="entry name" value="Glycogen Phosphorylase B"/>
    <property type="match status" value="2"/>
</dbReference>
<dbReference type="InterPro" id="IPR049438">
    <property type="entry name" value="TreT_GT1"/>
</dbReference>
<evidence type="ECO:0000256" key="6">
    <source>
        <dbReference type="ARBA" id="ARBA00023277"/>
    </source>
</evidence>
<gene>
    <name evidence="9" type="primary">ABSGL_11630.1 scaffold 12295</name>
</gene>
<dbReference type="GO" id="GO:0006006">
    <property type="term" value="P:glucose metabolic process"/>
    <property type="evidence" value="ECO:0007669"/>
    <property type="project" value="UniProtKB-KW"/>
</dbReference>
<sequence length="677" mass="77093">MPPNPDIPTVPPPRRFSSFSILQPVYLGLDVSVSESRDESHYSISVHDGSYTTDYYTGLLCKHTPGIGLEKCMEEAVNSLKRVVKLYAVSQSYKVQLVACAYRLNELYLVKDPPVATTMSEFWRELDAIPFILKSDAKCSDERASAAVRKAVMLLSPQYPGNLPRVCVGYRHEVEVDFNNVIHMVDLDDYRKTVSEDTWRVWNDISGEFKKKNLKVTYFNSTPQGGGGFVARPRPEIFDITKRKFHNVLQGVAAPDVRLTEEEKKLFIEWSDENANRFWLGDGGPLLNSDVIIIDDPQVAGIIPHIKKHSPSTRIIFRCHIEIRADLIRDNPDGPQAETWNSCPFFQLRQSFLWGFIQHADLYIAHPMHNFIPDEVPRKNVALLPACTDPLDGLNKPLSQWIVNYYRSVFNRVCMDQGSNEVDWNRPYIVQVARFDPSKGIPDVLESYRLMRQRMDLDEKWTDADIPQLVVCGHGSIDDPDGTLIYEQTHNQLQSGPFASISGDIIIARLQPSDQLLNMILRGARVALQLSHREGFEVKVTEALQKGVPVIAYEAGGIPLQIIRNITGFLAPIGDVQCVADHLYRLFDDTELWERMSRDAINNLTEEYFTIWSAMAWMFLANELTGEAARESTSQGLLDEDATLKRNNGIGNAKYVRSFWFEKYKFQPPSTFVNHHY</sequence>
<organism evidence="9">
    <name type="scientific">Absidia glauca</name>
    <name type="common">Pin mould</name>
    <dbReference type="NCBI Taxonomy" id="4829"/>
    <lineage>
        <taxon>Eukaryota</taxon>
        <taxon>Fungi</taxon>
        <taxon>Fungi incertae sedis</taxon>
        <taxon>Mucoromycota</taxon>
        <taxon>Mucoromycotina</taxon>
        <taxon>Mucoromycetes</taxon>
        <taxon>Mucorales</taxon>
        <taxon>Cunninghamellaceae</taxon>
        <taxon>Absidia</taxon>
    </lineage>
</organism>
<dbReference type="PANTHER" id="PTHR47779">
    <property type="entry name" value="SYNTHASE (CCG-9), PUTATIVE (AFU_ORTHOLOGUE AFUA_3G12100)-RELATED"/>
    <property type="match status" value="1"/>
</dbReference>
<evidence type="ECO:0000256" key="5">
    <source>
        <dbReference type="ARBA" id="ARBA00022679"/>
    </source>
</evidence>
<reference evidence="9" key="1">
    <citation type="submission" date="2016-04" db="EMBL/GenBank/DDBJ databases">
        <authorList>
            <person name="Evans L.H."/>
            <person name="Alamgir A."/>
            <person name="Owens N."/>
            <person name="Weber N.D."/>
            <person name="Virtaneva K."/>
            <person name="Barbian K."/>
            <person name="Babar A."/>
            <person name="Rosenke K."/>
        </authorList>
    </citation>
    <scope>NUCLEOTIDE SEQUENCE [LARGE SCALE GENOMIC DNA]</scope>
    <source>
        <strain evidence="9">CBS 101.48</strain>
    </source>
</reference>
<dbReference type="GO" id="GO:0016757">
    <property type="term" value="F:glycosyltransferase activity"/>
    <property type="evidence" value="ECO:0007669"/>
    <property type="project" value="UniProtKB-KW"/>
</dbReference>
<accession>A0A168QY49</accession>
<keyword evidence="4" id="KW-0328">Glycosyltransferase</keyword>
<dbReference type="SUPFAM" id="SSF53756">
    <property type="entry name" value="UDP-Glycosyltransferase/glycogen phosphorylase"/>
    <property type="match status" value="1"/>
</dbReference>
<keyword evidence="10" id="KW-1185">Reference proteome</keyword>
<dbReference type="STRING" id="4829.A0A168QY49"/>
<evidence type="ECO:0000256" key="1">
    <source>
        <dbReference type="ARBA" id="ARBA00009481"/>
    </source>
</evidence>
<evidence type="ECO:0000259" key="8">
    <source>
        <dbReference type="Pfam" id="PF21269"/>
    </source>
</evidence>
<dbReference type="InParanoid" id="A0A168QY49"/>
<dbReference type="EMBL" id="LT554468">
    <property type="protein sequence ID" value="SAM05755.1"/>
    <property type="molecule type" value="Genomic_DNA"/>
</dbReference>
<evidence type="ECO:0000256" key="3">
    <source>
        <dbReference type="ARBA" id="ARBA00022526"/>
    </source>
</evidence>
<keyword evidence="5" id="KW-0808">Transferase</keyword>
<dbReference type="Proteomes" id="UP000078561">
    <property type="component" value="Unassembled WGS sequence"/>
</dbReference>
<comment type="subunit">
    <text evidence="2">Homodimer.</text>
</comment>
<dbReference type="Pfam" id="PF00534">
    <property type="entry name" value="Glycos_transf_1"/>
    <property type="match status" value="1"/>
</dbReference>
<dbReference type="OMA" id="KKAVIHW"/>
<dbReference type="OrthoDB" id="937291at2759"/>
<dbReference type="InterPro" id="IPR052078">
    <property type="entry name" value="Trehalose_Metab_GTase"/>
</dbReference>
<dbReference type="AlphaFoldDB" id="A0A168QY49"/>
<feature type="domain" description="Glycosyl transferase family 1" evidence="7">
    <location>
        <begin position="423"/>
        <end position="601"/>
    </location>
</feature>
<dbReference type="InterPro" id="IPR001296">
    <property type="entry name" value="Glyco_trans_1"/>
</dbReference>
<evidence type="ECO:0000256" key="4">
    <source>
        <dbReference type="ARBA" id="ARBA00022676"/>
    </source>
</evidence>
<dbReference type="PANTHER" id="PTHR47779:SF1">
    <property type="entry name" value="SYNTHASE (CCG-9), PUTATIVE (AFU_ORTHOLOGUE AFUA_3G12100)-RELATED"/>
    <property type="match status" value="1"/>
</dbReference>
<keyword evidence="3" id="KW-0313">Glucose metabolism</keyword>
<keyword evidence="6" id="KW-0119">Carbohydrate metabolism</keyword>
<evidence type="ECO:0000313" key="9">
    <source>
        <dbReference type="EMBL" id="SAM05755.1"/>
    </source>
</evidence>
<evidence type="ECO:0000256" key="2">
    <source>
        <dbReference type="ARBA" id="ARBA00011738"/>
    </source>
</evidence>
<protein>
    <submittedName>
        <fullName evidence="9">Uncharacterized protein</fullName>
    </submittedName>
</protein>
<feature type="domain" description="Trehalose synthase N-terminal" evidence="8">
    <location>
        <begin position="230"/>
        <end position="366"/>
    </location>
</feature>